<protein>
    <submittedName>
        <fullName evidence="1">Uncharacterized protein</fullName>
    </submittedName>
</protein>
<name>A0A6P2GD79_9BURK</name>
<organism evidence="1 2">
    <name type="scientific">Burkholderia anthina</name>
    <dbReference type="NCBI Taxonomy" id="179879"/>
    <lineage>
        <taxon>Bacteria</taxon>
        <taxon>Pseudomonadati</taxon>
        <taxon>Pseudomonadota</taxon>
        <taxon>Betaproteobacteria</taxon>
        <taxon>Burkholderiales</taxon>
        <taxon>Burkholderiaceae</taxon>
        <taxon>Burkholderia</taxon>
        <taxon>Burkholderia cepacia complex</taxon>
    </lineage>
</organism>
<evidence type="ECO:0000313" key="2">
    <source>
        <dbReference type="Proteomes" id="UP000494201"/>
    </source>
</evidence>
<proteinExistence type="predicted"/>
<dbReference type="Proteomes" id="UP000494201">
    <property type="component" value="Unassembled WGS sequence"/>
</dbReference>
<accession>A0A6P2GD79</accession>
<dbReference type="EMBL" id="CABVLY010000017">
    <property type="protein sequence ID" value="VVU51575.1"/>
    <property type="molecule type" value="Genomic_DNA"/>
</dbReference>
<sequence>MCRGDCMAFAPDALRDAFGRKGGTFADHAFAAGVEHSNTSDFP</sequence>
<dbReference type="AlphaFoldDB" id="A0A6P2GD79"/>
<reference evidence="1 2" key="1">
    <citation type="submission" date="2019-09" db="EMBL/GenBank/DDBJ databases">
        <authorList>
            <person name="Depoorter E."/>
        </authorList>
    </citation>
    <scope>NUCLEOTIDE SEQUENCE [LARGE SCALE GENOMIC DNA]</scope>
    <source>
        <strain evidence="1">LMG 20980</strain>
    </source>
</reference>
<gene>
    <name evidence="1" type="ORF">BAN20980_04297</name>
</gene>
<evidence type="ECO:0000313" key="1">
    <source>
        <dbReference type="EMBL" id="VVU51575.1"/>
    </source>
</evidence>